<keyword evidence="3" id="KW-1185">Reference proteome</keyword>
<dbReference type="PANTHER" id="PTHR43685:SF2">
    <property type="entry name" value="GLYCOSYLTRANSFERASE 2-LIKE DOMAIN-CONTAINING PROTEIN"/>
    <property type="match status" value="1"/>
</dbReference>
<dbReference type="Gene3D" id="3.90.550.10">
    <property type="entry name" value="Spore Coat Polysaccharide Biosynthesis Protein SpsA, Chain A"/>
    <property type="match status" value="1"/>
</dbReference>
<dbReference type="InterPro" id="IPR050834">
    <property type="entry name" value="Glycosyltransf_2"/>
</dbReference>
<name>A0A7W2EAU4_9CORY</name>
<feature type="domain" description="Glycosyltransferase 2-like" evidence="1">
    <location>
        <begin position="10"/>
        <end position="138"/>
    </location>
</feature>
<dbReference type="Pfam" id="PF00535">
    <property type="entry name" value="Glycos_transf_2"/>
    <property type="match status" value="1"/>
</dbReference>
<dbReference type="PANTHER" id="PTHR43685">
    <property type="entry name" value="GLYCOSYLTRANSFERASE"/>
    <property type="match status" value="1"/>
</dbReference>
<keyword evidence="2" id="KW-0808">Transferase</keyword>
<comment type="caution">
    <text evidence="2">The sequence shown here is derived from an EMBL/GenBank/DDBJ whole genome shotgun (WGS) entry which is preliminary data.</text>
</comment>
<organism evidence="2 3">
    <name type="scientific">Corynebacterium haemomassiliense</name>
    <dbReference type="NCBI Taxonomy" id="2754726"/>
    <lineage>
        <taxon>Bacteria</taxon>
        <taxon>Bacillati</taxon>
        <taxon>Actinomycetota</taxon>
        <taxon>Actinomycetes</taxon>
        <taxon>Mycobacteriales</taxon>
        <taxon>Corynebacteriaceae</taxon>
        <taxon>Corynebacterium</taxon>
    </lineage>
</organism>
<dbReference type="InterPro" id="IPR029044">
    <property type="entry name" value="Nucleotide-diphossugar_trans"/>
</dbReference>
<dbReference type="RefSeq" id="WP_181888836.1">
    <property type="nucleotide sequence ID" value="NZ_JACDTZ010000001.1"/>
</dbReference>
<evidence type="ECO:0000259" key="1">
    <source>
        <dbReference type="Pfam" id="PF00535"/>
    </source>
</evidence>
<dbReference type="GO" id="GO:0016740">
    <property type="term" value="F:transferase activity"/>
    <property type="evidence" value="ECO:0007669"/>
    <property type="project" value="UniProtKB-KW"/>
</dbReference>
<reference evidence="2 3" key="1">
    <citation type="submission" date="2020-07" db="EMBL/GenBank/DDBJ databases">
        <title>Draft genome and description of Corynebacterium haemomassiliense strain Marseile-Q3615 sp. nov.</title>
        <authorList>
            <person name="Boxberger M."/>
            <person name="La Scola B."/>
        </authorList>
    </citation>
    <scope>NUCLEOTIDE SEQUENCE [LARGE SCALE GENOMIC DNA]</scope>
    <source>
        <strain evidence="2 3">Marseille-Q3615</strain>
    </source>
</reference>
<dbReference type="AlphaFoldDB" id="A0A7W2EAU4"/>
<dbReference type="EMBL" id="JACDTZ010000001">
    <property type="protein sequence ID" value="MBA5244182.1"/>
    <property type="molecule type" value="Genomic_DNA"/>
</dbReference>
<dbReference type="Proteomes" id="UP000523682">
    <property type="component" value="Unassembled WGS sequence"/>
</dbReference>
<accession>A0A7W2EAU4</accession>
<dbReference type="SUPFAM" id="SSF53448">
    <property type="entry name" value="Nucleotide-diphospho-sugar transferases"/>
    <property type="match status" value="1"/>
</dbReference>
<evidence type="ECO:0000313" key="3">
    <source>
        <dbReference type="Proteomes" id="UP000523682"/>
    </source>
</evidence>
<gene>
    <name evidence="2" type="ORF">H0193_05015</name>
</gene>
<sequence>MHENINPFVSVVIASLNRAELLRESMTSVLEQSFKDLELIVVDDGSSDNTEDVVRSFADPRVRYFRTGDSPLGISAARNLGARESRGEWTAVHDDDDLMLPHRLEHQIARIEPGVDFIYGAFINFDNETAELQLHHGRNMTYGAALQTGFAPGHSTWLVRTDLIRQFGYDEGLESAVDNNLAFRLLRSGVGMVHSGDVCLLRRVHSGRITDTGGAGQKYAAELNLRFLRTNVNSASRKKLWKSARYDWGPVDKQSWEHKALYHLPDHLVRRSGHVFRFEAVDESGAISVEKEFRSSISLAEFFALSAEGSYLGEVRVRLREDDEIEQLVSSQAPPTSSDDGIARAIAYYIGTSSNAKYVAIGLGHEVPGRRLGSAFVHEGVHYVARGFDDMVSAGQLLAEWERNGLTTWAYEANGTPW</sequence>
<evidence type="ECO:0000313" key="2">
    <source>
        <dbReference type="EMBL" id="MBA5244182.1"/>
    </source>
</evidence>
<proteinExistence type="predicted"/>
<dbReference type="CDD" id="cd00761">
    <property type="entry name" value="Glyco_tranf_GTA_type"/>
    <property type="match status" value="1"/>
</dbReference>
<protein>
    <submittedName>
        <fullName evidence="2">Glycosyltransferase family 2 protein</fullName>
    </submittedName>
</protein>
<dbReference type="InterPro" id="IPR001173">
    <property type="entry name" value="Glyco_trans_2-like"/>
</dbReference>